<accession>A0A834SEW3</accession>
<dbReference type="AlphaFoldDB" id="A0A834SEW3"/>
<dbReference type="EMBL" id="JAAIUW010000041">
    <property type="protein sequence ID" value="KAF7801043.1"/>
    <property type="molecule type" value="Genomic_DNA"/>
</dbReference>
<proteinExistence type="predicted"/>
<dbReference type="Proteomes" id="UP000634136">
    <property type="component" value="Unassembled WGS sequence"/>
</dbReference>
<gene>
    <name evidence="1" type="ORF">G2W53_044439</name>
</gene>
<comment type="caution">
    <text evidence="1">The sequence shown here is derived from an EMBL/GenBank/DDBJ whole genome shotgun (WGS) entry which is preliminary data.</text>
</comment>
<organism evidence="1 2">
    <name type="scientific">Senna tora</name>
    <dbReference type="NCBI Taxonomy" id="362788"/>
    <lineage>
        <taxon>Eukaryota</taxon>
        <taxon>Viridiplantae</taxon>
        <taxon>Streptophyta</taxon>
        <taxon>Embryophyta</taxon>
        <taxon>Tracheophyta</taxon>
        <taxon>Spermatophyta</taxon>
        <taxon>Magnoliopsida</taxon>
        <taxon>eudicotyledons</taxon>
        <taxon>Gunneridae</taxon>
        <taxon>Pentapetalae</taxon>
        <taxon>rosids</taxon>
        <taxon>fabids</taxon>
        <taxon>Fabales</taxon>
        <taxon>Fabaceae</taxon>
        <taxon>Caesalpinioideae</taxon>
        <taxon>Cassia clade</taxon>
        <taxon>Senna</taxon>
    </lineage>
</organism>
<evidence type="ECO:0000313" key="1">
    <source>
        <dbReference type="EMBL" id="KAF7801043.1"/>
    </source>
</evidence>
<evidence type="ECO:0000313" key="2">
    <source>
        <dbReference type="Proteomes" id="UP000634136"/>
    </source>
</evidence>
<name>A0A834SEW3_9FABA</name>
<keyword evidence="2" id="KW-1185">Reference proteome</keyword>
<protein>
    <submittedName>
        <fullName evidence="1">Uncharacterized protein</fullName>
    </submittedName>
</protein>
<sequence length="50" mass="5625">MQRKAKGILGISWLRMGGRKMGSMEEGRCWRLDIKAEVGLKMEDDGENGV</sequence>
<reference evidence="1" key="1">
    <citation type="submission" date="2020-09" db="EMBL/GenBank/DDBJ databases">
        <title>Genome-Enabled Discovery of Anthraquinone Biosynthesis in Senna tora.</title>
        <authorList>
            <person name="Kang S.-H."/>
            <person name="Pandey R.P."/>
            <person name="Lee C.-M."/>
            <person name="Sim J.-S."/>
            <person name="Jeong J.-T."/>
            <person name="Choi B.-S."/>
            <person name="Jung M."/>
            <person name="Ginzburg D."/>
            <person name="Zhao K."/>
            <person name="Won S.Y."/>
            <person name="Oh T.-J."/>
            <person name="Yu Y."/>
            <person name="Kim N.-H."/>
            <person name="Lee O.R."/>
            <person name="Lee T.-H."/>
            <person name="Bashyal P."/>
            <person name="Kim T.-S."/>
            <person name="Lee W.-H."/>
            <person name="Kawkins C."/>
            <person name="Kim C.-K."/>
            <person name="Kim J.S."/>
            <person name="Ahn B.O."/>
            <person name="Rhee S.Y."/>
            <person name="Sohng J.K."/>
        </authorList>
    </citation>
    <scope>NUCLEOTIDE SEQUENCE</scope>
    <source>
        <tissue evidence="1">Leaf</tissue>
    </source>
</reference>